<dbReference type="GO" id="GO:0005525">
    <property type="term" value="F:GTP binding"/>
    <property type="evidence" value="ECO:0007669"/>
    <property type="project" value="InterPro"/>
</dbReference>
<keyword evidence="4" id="KW-0067">ATP-binding</keyword>
<sequence length="347" mass="38806">MKLGIIGLGKSGKTTIFNALTRRTGESVPPGGQVVPVLGVVPVPDPRVDWLSELYKPKKTTYAQVTYMDLQGMAGGIDNKQEYMALLLNHMRPMDAFLMVVRNFSDPSMDPPSVEKDFRELEEEFIIADLATIERRLEKIEMEQKRGKKIPATEKELLDACAELLNAEIPLRTKPELANAPELRGFTFLSSKPLLVIVNNSDDDEMLPDISSSSADFMVVRGKLEMEMAQLPEEEARAFQQDFGIVESAVDRVIQHSFSLLRLATFFTVGDDEVKAWTITRNLPAQESAGVIHSDIQRGFIRAEVVAYEDLRSAGDYAAARKQGLVRLEGKTYPVQDGDIIHFRFNV</sequence>
<dbReference type="InterPro" id="IPR023192">
    <property type="entry name" value="TGS-like_dom_sf"/>
</dbReference>
<dbReference type="InterPro" id="IPR006073">
    <property type="entry name" value="GTP-bd"/>
</dbReference>
<dbReference type="InterPro" id="IPR027417">
    <property type="entry name" value="P-loop_NTPase"/>
</dbReference>
<dbReference type="Gene3D" id="3.10.20.30">
    <property type="match status" value="1"/>
</dbReference>
<dbReference type="Gene3D" id="1.10.150.300">
    <property type="entry name" value="TGS-like domain"/>
    <property type="match status" value="1"/>
</dbReference>
<keyword evidence="7" id="KW-1185">Reference proteome</keyword>
<keyword evidence="2" id="KW-0479">Metal-binding</keyword>
<dbReference type="EMBL" id="BSDR01000001">
    <property type="protein sequence ID" value="GLI34430.1"/>
    <property type="molecule type" value="Genomic_DNA"/>
</dbReference>
<dbReference type="Proteomes" id="UP001144372">
    <property type="component" value="Unassembled WGS sequence"/>
</dbReference>
<dbReference type="InterPro" id="IPR013029">
    <property type="entry name" value="YchF_C"/>
</dbReference>
<evidence type="ECO:0000256" key="2">
    <source>
        <dbReference type="ARBA" id="ARBA00022723"/>
    </source>
</evidence>
<name>A0A9W6FTP3_9BACT</name>
<accession>A0A9W6FTP3</accession>
<dbReference type="Pfam" id="PF06071">
    <property type="entry name" value="YchF-GTPase_C"/>
    <property type="match status" value="1"/>
</dbReference>
<protein>
    <submittedName>
        <fullName evidence="6">Ribosome-binding ATPase YchF</fullName>
    </submittedName>
</protein>
<dbReference type="RefSeq" id="WP_281793682.1">
    <property type="nucleotide sequence ID" value="NZ_BSDR01000001.1"/>
</dbReference>
<dbReference type="PROSITE" id="PS51880">
    <property type="entry name" value="TGS"/>
    <property type="match status" value="1"/>
</dbReference>
<dbReference type="CDD" id="cd04867">
    <property type="entry name" value="TGS_YchF_OLA1"/>
    <property type="match status" value="1"/>
</dbReference>
<feature type="domain" description="TGS" evidence="5">
    <location>
        <begin position="262"/>
        <end position="345"/>
    </location>
</feature>
<dbReference type="SUPFAM" id="SSF52540">
    <property type="entry name" value="P-loop containing nucleoside triphosphate hydrolases"/>
    <property type="match status" value="1"/>
</dbReference>
<dbReference type="FunFam" id="3.10.20.30:FF:000001">
    <property type="entry name" value="Ribosome-binding ATPase YchF"/>
    <property type="match status" value="1"/>
</dbReference>
<dbReference type="PANTHER" id="PTHR23305:SF18">
    <property type="entry name" value="OBG-TYPE G DOMAIN-CONTAINING PROTEIN"/>
    <property type="match status" value="1"/>
</dbReference>
<dbReference type="PRINTS" id="PR00326">
    <property type="entry name" value="GTP1OBG"/>
</dbReference>
<dbReference type="GO" id="GO:0005737">
    <property type="term" value="C:cytoplasm"/>
    <property type="evidence" value="ECO:0007669"/>
    <property type="project" value="TreeGrafter"/>
</dbReference>
<dbReference type="SUPFAM" id="SSF81271">
    <property type="entry name" value="TGS-like"/>
    <property type="match status" value="1"/>
</dbReference>
<dbReference type="InterPro" id="IPR012675">
    <property type="entry name" value="Beta-grasp_dom_sf"/>
</dbReference>
<proteinExistence type="predicted"/>
<keyword evidence="3" id="KW-0547">Nucleotide-binding</keyword>
<comment type="caution">
    <text evidence="6">The sequence shown here is derived from an EMBL/GenBank/DDBJ whole genome shotgun (WGS) entry which is preliminary data.</text>
</comment>
<dbReference type="Gene3D" id="3.40.50.300">
    <property type="entry name" value="P-loop containing nucleotide triphosphate hydrolases"/>
    <property type="match status" value="1"/>
</dbReference>
<evidence type="ECO:0000256" key="1">
    <source>
        <dbReference type="ARBA" id="ARBA00001946"/>
    </source>
</evidence>
<comment type="cofactor">
    <cofactor evidence="1">
        <name>Mg(2+)</name>
        <dbReference type="ChEBI" id="CHEBI:18420"/>
    </cofactor>
</comment>
<dbReference type="InterPro" id="IPR004396">
    <property type="entry name" value="ATPase_YchF/OLA1"/>
</dbReference>
<evidence type="ECO:0000256" key="3">
    <source>
        <dbReference type="ARBA" id="ARBA00022741"/>
    </source>
</evidence>
<dbReference type="PANTHER" id="PTHR23305">
    <property type="entry name" value="OBG GTPASE FAMILY"/>
    <property type="match status" value="1"/>
</dbReference>
<organism evidence="6 7">
    <name type="scientific">Desulforhabdus amnigena</name>
    <dbReference type="NCBI Taxonomy" id="40218"/>
    <lineage>
        <taxon>Bacteria</taxon>
        <taxon>Pseudomonadati</taxon>
        <taxon>Thermodesulfobacteriota</taxon>
        <taxon>Syntrophobacteria</taxon>
        <taxon>Syntrophobacterales</taxon>
        <taxon>Syntrophobacteraceae</taxon>
        <taxon>Desulforhabdus</taxon>
    </lineage>
</organism>
<evidence type="ECO:0000313" key="7">
    <source>
        <dbReference type="Proteomes" id="UP001144372"/>
    </source>
</evidence>
<dbReference type="GO" id="GO:0046872">
    <property type="term" value="F:metal ion binding"/>
    <property type="evidence" value="ECO:0007669"/>
    <property type="project" value="UniProtKB-KW"/>
</dbReference>
<evidence type="ECO:0000259" key="5">
    <source>
        <dbReference type="PROSITE" id="PS51880"/>
    </source>
</evidence>
<evidence type="ECO:0000313" key="6">
    <source>
        <dbReference type="EMBL" id="GLI34430.1"/>
    </source>
</evidence>
<reference evidence="6" key="1">
    <citation type="submission" date="2022-12" db="EMBL/GenBank/DDBJ databases">
        <title>Reference genome sequencing for broad-spectrum identification of bacterial and archaeal isolates by mass spectrometry.</title>
        <authorList>
            <person name="Sekiguchi Y."/>
            <person name="Tourlousse D.M."/>
        </authorList>
    </citation>
    <scope>NUCLEOTIDE SEQUENCE</scope>
    <source>
        <strain evidence="6">ASRB1</strain>
    </source>
</reference>
<dbReference type="PIRSF" id="PIRSF006641">
    <property type="entry name" value="CHP00092"/>
    <property type="match status" value="1"/>
</dbReference>
<dbReference type="GO" id="GO:0005524">
    <property type="term" value="F:ATP binding"/>
    <property type="evidence" value="ECO:0007669"/>
    <property type="project" value="UniProtKB-KW"/>
</dbReference>
<gene>
    <name evidence="6" type="primary">ychF</name>
    <name evidence="6" type="ORF">DAMNIGENAA_18630</name>
</gene>
<dbReference type="AlphaFoldDB" id="A0A9W6FTP3"/>
<dbReference type="InterPro" id="IPR004095">
    <property type="entry name" value="TGS"/>
</dbReference>
<dbReference type="InterPro" id="IPR012676">
    <property type="entry name" value="TGS-like"/>
</dbReference>
<dbReference type="GO" id="GO:0016887">
    <property type="term" value="F:ATP hydrolysis activity"/>
    <property type="evidence" value="ECO:0007669"/>
    <property type="project" value="InterPro"/>
</dbReference>
<evidence type="ECO:0000256" key="4">
    <source>
        <dbReference type="ARBA" id="ARBA00022840"/>
    </source>
</evidence>